<evidence type="ECO:0000313" key="11">
    <source>
        <dbReference type="Proteomes" id="UP000738349"/>
    </source>
</evidence>
<name>A0A9P9DPN2_9HYPO</name>
<gene>
    <name evidence="10" type="ORF">EDB81DRAFT_665790</name>
</gene>
<feature type="transmembrane region" description="Helical" evidence="8">
    <location>
        <begin position="64"/>
        <end position="86"/>
    </location>
</feature>
<sequence length="591" mass="64743">MGKLEEPDAIPSVPATGSVADKNADIVVNDRDHILEAASSSDGEEAVDPNAQAGVQNMEAVTSVWTSTSLMIAYAMIWVIYFVMLMQQSALATLTLFVTSSFAEHSLTPTVTVISSIIGGVFKLTLAKILDVFGRPQGYLLSIFLATIGLIMMAACKTVEQYAAAQVFYTVGQNAMLYTINIFIADTTSLRSRSLMVAFASSPNIITVWLSGPISEAFLAGPGWRWAFGTFSIIVPFIALPLFGLFMYNFNKAKKQGLVPKRDSERTLLQSIFYYAREFDAVGLLLASAGMALFLLPFNIYSLQEQGWRAPLIICLIVFGFVLLVLFVLWEKWFAPVTFVPYSILLDRTVLGACILSSIVFMSYYIWAIYFTSFLMVVQNLSVTNASYVFNAYNVGSPLWAIAVGWLIRRTGRFKFIGAWFGVPLQVLGLGLMINFLQADDNVGYLVMCLIFLGFSAGTIIMCDQIAVMAAASHQQVAVLLAVEAMFAEIGGAVGLTVAAAIWQEVFPKKLAEYLPTEDLPNLPMIYGDITTQLLYPVGSAGRIAIQHAYADAQKMMLIAATALWAIGFGAVFMWRDINLAKIKQVKGHVI</sequence>
<dbReference type="PROSITE" id="PS50850">
    <property type="entry name" value="MFS"/>
    <property type="match status" value="1"/>
</dbReference>
<dbReference type="Gene3D" id="1.20.1250.20">
    <property type="entry name" value="MFS general substrate transporter like domains"/>
    <property type="match status" value="2"/>
</dbReference>
<evidence type="ECO:0000256" key="4">
    <source>
        <dbReference type="ARBA" id="ARBA00022692"/>
    </source>
</evidence>
<protein>
    <submittedName>
        <fullName evidence="10">Major facilitator superfamily domain-containing protein</fullName>
    </submittedName>
</protein>
<evidence type="ECO:0000259" key="9">
    <source>
        <dbReference type="PROSITE" id="PS50850"/>
    </source>
</evidence>
<keyword evidence="7" id="KW-0325">Glycoprotein</keyword>
<feature type="transmembrane region" description="Helical" evidence="8">
    <location>
        <begin position="138"/>
        <end position="155"/>
    </location>
</feature>
<dbReference type="PANTHER" id="PTHR23501">
    <property type="entry name" value="MAJOR FACILITATOR SUPERFAMILY"/>
    <property type="match status" value="1"/>
</dbReference>
<feature type="transmembrane region" description="Helical" evidence="8">
    <location>
        <begin position="308"/>
        <end position="330"/>
    </location>
</feature>
<evidence type="ECO:0000256" key="1">
    <source>
        <dbReference type="ARBA" id="ARBA00004141"/>
    </source>
</evidence>
<feature type="transmembrane region" description="Helical" evidence="8">
    <location>
        <begin position="479"/>
        <end position="503"/>
    </location>
</feature>
<dbReference type="Proteomes" id="UP000738349">
    <property type="component" value="Unassembled WGS sequence"/>
</dbReference>
<dbReference type="InterPro" id="IPR036259">
    <property type="entry name" value="MFS_trans_sf"/>
</dbReference>
<evidence type="ECO:0000256" key="3">
    <source>
        <dbReference type="ARBA" id="ARBA00022448"/>
    </source>
</evidence>
<dbReference type="PANTHER" id="PTHR23501:SF3">
    <property type="entry name" value="MAJOR FACILITATOR SUPERFAMILY (MFS) PROFILE DOMAIN-CONTAINING PROTEIN"/>
    <property type="match status" value="1"/>
</dbReference>
<dbReference type="GO" id="GO:0022857">
    <property type="term" value="F:transmembrane transporter activity"/>
    <property type="evidence" value="ECO:0007669"/>
    <property type="project" value="InterPro"/>
</dbReference>
<organism evidence="10 11">
    <name type="scientific">Dactylonectria macrodidyma</name>
    <dbReference type="NCBI Taxonomy" id="307937"/>
    <lineage>
        <taxon>Eukaryota</taxon>
        <taxon>Fungi</taxon>
        <taxon>Dikarya</taxon>
        <taxon>Ascomycota</taxon>
        <taxon>Pezizomycotina</taxon>
        <taxon>Sordariomycetes</taxon>
        <taxon>Hypocreomycetidae</taxon>
        <taxon>Hypocreales</taxon>
        <taxon>Nectriaceae</taxon>
        <taxon>Dactylonectria</taxon>
    </lineage>
</organism>
<dbReference type="AlphaFoldDB" id="A0A9P9DPN2"/>
<feature type="transmembrane region" description="Helical" evidence="8">
    <location>
        <begin position="416"/>
        <end position="437"/>
    </location>
</feature>
<feature type="transmembrane region" description="Helical" evidence="8">
    <location>
        <begin position="226"/>
        <end position="251"/>
    </location>
</feature>
<keyword evidence="5 8" id="KW-1133">Transmembrane helix</keyword>
<dbReference type="Pfam" id="PF07690">
    <property type="entry name" value="MFS_1"/>
    <property type="match status" value="1"/>
</dbReference>
<accession>A0A9P9DPN2</accession>
<evidence type="ECO:0000256" key="2">
    <source>
        <dbReference type="ARBA" id="ARBA00008335"/>
    </source>
</evidence>
<evidence type="ECO:0000256" key="7">
    <source>
        <dbReference type="ARBA" id="ARBA00023180"/>
    </source>
</evidence>
<dbReference type="EMBL" id="JAGMUV010000023">
    <property type="protein sequence ID" value="KAH7123088.1"/>
    <property type="molecule type" value="Genomic_DNA"/>
</dbReference>
<evidence type="ECO:0000256" key="8">
    <source>
        <dbReference type="SAM" id="Phobius"/>
    </source>
</evidence>
<keyword evidence="4 8" id="KW-0812">Transmembrane</keyword>
<keyword evidence="3" id="KW-0813">Transport</keyword>
<dbReference type="GO" id="GO:0005886">
    <property type="term" value="C:plasma membrane"/>
    <property type="evidence" value="ECO:0007669"/>
    <property type="project" value="TreeGrafter"/>
</dbReference>
<dbReference type="InterPro" id="IPR011701">
    <property type="entry name" value="MFS"/>
</dbReference>
<proteinExistence type="inferred from homology"/>
<evidence type="ECO:0000256" key="6">
    <source>
        <dbReference type="ARBA" id="ARBA00023136"/>
    </source>
</evidence>
<comment type="caution">
    <text evidence="10">The sequence shown here is derived from an EMBL/GenBank/DDBJ whole genome shotgun (WGS) entry which is preliminary data.</text>
</comment>
<keyword evidence="6 8" id="KW-0472">Membrane</keyword>
<comment type="similarity">
    <text evidence="2">Belongs to the major facilitator superfamily.</text>
</comment>
<feature type="transmembrane region" description="Helical" evidence="8">
    <location>
        <begin position="390"/>
        <end position="409"/>
    </location>
</feature>
<feature type="domain" description="Major facilitator superfamily (MFS) profile" evidence="9">
    <location>
        <begin position="73"/>
        <end position="578"/>
    </location>
</feature>
<dbReference type="InterPro" id="IPR020846">
    <property type="entry name" value="MFS_dom"/>
</dbReference>
<comment type="subcellular location">
    <subcellularLocation>
        <location evidence="1">Membrane</location>
        <topology evidence="1">Multi-pass membrane protein</topology>
    </subcellularLocation>
</comment>
<feature type="transmembrane region" description="Helical" evidence="8">
    <location>
        <begin position="106"/>
        <end position="126"/>
    </location>
</feature>
<evidence type="ECO:0000313" key="10">
    <source>
        <dbReference type="EMBL" id="KAH7123088.1"/>
    </source>
</evidence>
<feature type="transmembrane region" description="Helical" evidence="8">
    <location>
        <begin position="196"/>
        <end position="214"/>
    </location>
</feature>
<dbReference type="SUPFAM" id="SSF103473">
    <property type="entry name" value="MFS general substrate transporter"/>
    <property type="match status" value="2"/>
</dbReference>
<dbReference type="FunFam" id="1.20.1250.20:FF:000284">
    <property type="entry name" value="Siderophore iron transporter mirB"/>
    <property type="match status" value="1"/>
</dbReference>
<reference evidence="10" key="1">
    <citation type="journal article" date="2021" name="Nat. Commun.">
        <title>Genetic determinants of endophytism in the Arabidopsis root mycobiome.</title>
        <authorList>
            <person name="Mesny F."/>
            <person name="Miyauchi S."/>
            <person name="Thiergart T."/>
            <person name="Pickel B."/>
            <person name="Atanasova L."/>
            <person name="Karlsson M."/>
            <person name="Huettel B."/>
            <person name="Barry K.W."/>
            <person name="Haridas S."/>
            <person name="Chen C."/>
            <person name="Bauer D."/>
            <person name="Andreopoulos W."/>
            <person name="Pangilinan J."/>
            <person name="LaButti K."/>
            <person name="Riley R."/>
            <person name="Lipzen A."/>
            <person name="Clum A."/>
            <person name="Drula E."/>
            <person name="Henrissat B."/>
            <person name="Kohler A."/>
            <person name="Grigoriev I.V."/>
            <person name="Martin F.M."/>
            <person name="Hacquard S."/>
        </authorList>
    </citation>
    <scope>NUCLEOTIDE SEQUENCE</scope>
    <source>
        <strain evidence="10">MPI-CAGE-AT-0147</strain>
    </source>
</reference>
<feature type="transmembrane region" description="Helical" evidence="8">
    <location>
        <begin position="272"/>
        <end position="296"/>
    </location>
</feature>
<feature type="transmembrane region" description="Helical" evidence="8">
    <location>
        <begin position="556"/>
        <end position="575"/>
    </location>
</feature>
<keyword evidence="11" id="KW-1185">Reference proteome</keyword>
<feature type="transmembrane region" description="Helical" evidence="8">
    <location>
        <begin position="350"/>
        <end position="370"/>
    </location>
</feature>
<dbReference type="OrthoDB" id="4078873at2759"/>
<feature type="transmembrane region" description="Helical" evidence="8">
    <location>
        <begin position="443"/>
        <end position="467"/>
    </location>
</feature>
<feature type="transmembrane region" description="Helical" evidence="8">
    <location>
        <begin position="167"/>
        <end position="184"/>
    </location>
</feature>
<evidence type="ECO:0000256" key="5">
    <source>
        <dbReference type="ARBA" id="ARBA00022989"/>
    </source>
</evidence>